<proteinExistence type="predicted"/>
<dbReference type="EMBL" id="QFXC01000004">
    <property type="protein sequence ID" value="RDH85236.1"/>
    <property type="molecule type" value="Genomic_DNA"/>
</dbReference>
<evidence type="ECO:0000259" key="1">
    <source>
        <dbReference type="Pfam" id="PF16403"/>
    </source>
</evidence>
<feature type="non-terminal residue" evidence="2">
    <location>
        <position position="1"/>
    </location>
</feature>
<reference evidence="2 3" key="1">
    <citation type="journal article" date="2018" name="ISME J.">
        <title>Endosymbiont genomes yield clues of tubeworm success.</title>
        <authorList>
            <person name="Li Y."/>
            <person name="Liles M.R."/>
            <person name="Halanych K.M."/>
        </authorList>
    </citation>
    <scope>NUCLEOTIDE SEQUENCE [LARGE SCALE GENOMIC DNA]</scope>
    <source>
        <strain evidence="2">A1464</strain>
    </source>
</reference>
<protein>
    <submittedName>
        <fullName evidence="2">Cell wall-binding protein</fullName>
    </submittedName>
</protein>
<dbReference type="AlphaFoldDB" id="A0A370DM52"/>
<dbReference type="Pfam" id="PF16403">
    <property type="entry name" value="Bact_surface_Ig-like"/>
    <property type="match status" value="1"/>
</dbReference>
<sequence>TYNDAGATASDNFDGDITANISIVSNVNTNAVGNYSVTYNVSDATGNAASTVTRVVNVTTDVTVPVITLLGSTPVNIELGGTYND</sequence>
<feature type="non-terminal residue" evidence="2">
    <location>
        <position position="85"/>
    </location>
</feature>
<dbReference type="Proteomes" id="UP000254266">
    <property type="component" value="Unassembled WGS sequence"/>
</dbReference>
<name>A0A370DM52_9GAMM</name>
<evidence type="ECO:0000313" key="2">
    <source>
        <dbReference type="EMBL" id="RDH85236.1"/>
    </source>
</evidence>
<organism evidence="2 3">
    <name type="scientific">endosymbiont of Galathealinum brachiosum</name>
    <dbReference type="NCBI Taxonomy" id="2200906"/>
    <lineage>
        <taxon>Bacteria</taxon>
        <taxon>Pseudomonadati</taxon>
        <taxon>Pseudomonadota</taxon>
        <taxon>Gammaproteobacteria</taxon>
        <taxon>sulfur-oxidizing symbionts</taxon>
    </lineage>
</organism>
<dbReference type="InterPro" id="IPR032179">
    <property type="entry name" value="Cry22Aa_Ig-like"/>
</dbReference>
<dbReference type="InterPro" id="IPR013783">
    <property type="entry name" value="Ig-like_fold"/>
</dbReference>
<gene>
    <name evidence="2" type="ORF">DIZ80_02125</name>
</gene>
<accession>A0A370DM52</accession>
<dbReference type="Gene3D" id="2.60.40.10">
    <property type="entry name" value="Immunoglobulins"/>
    <property type="match status" value="1"/>
</dbReference>
<keyword evidence="3" id="KW-1185">Reference proteome</keyword>
<feature type="domain" description="Pesticidal crystal protein Cry22Aa Ig-like" evidence="1">
    <location>
        <begin position="1"/>
        <end position="58"/>
    </location>
</feature>
<comment type="caution">
    <text evidence="2">The sequence shown here is derived from an EMBL/GenBank/DDBJ whole genome shotgun (WGS) entry which is preliminary data.</text>
</comment>
<evidence type="ECO:0000313" key="3">
    <source>
        <dbReference type="Proteomes" id="UP000254266"/>
    </source>
</evidence>